<evidence type="ECO:0000313" key="2">
    <source>
        <dbReference type="Proteomes" id="UP000179807"/>
    </source>
</evidence>
<name>A0A1J4JFI4_9EUKA</name>
<dbReference type="OrthoDB" id="10265078at2759"/>
<dbReference type="Proteomes" id="UP000179807">
    <property type="component" value="Unassembled WGS sequence"/>
</dbReference>
<comment type="caution">
    <text evidence="1">The sequence shown here is derived from an EMBL/GenBank/DDBJ whole genome shotgun (WGS) entry which is preliminary data.</text>
</comment>
<gene>
    <name evidence="1" type="ORF">TRFO_36796</name>
</gene>
<dbReference type="RefSeq" id="XP_068350184.1">
    <property type="nucleotide sequence ID" value="XM_068511047.1"/>
</dbReference>
<organism evidence="1 2">
    <name type="scientific">Tritrichomonas foetus</name>
    <dbReference type="NCBI Taxonomy" id="1144522"/>
    <lineage>
        <taxon>Eukaryota</taxon>
        <taxon>Metamonada</taxon>
        <taxon>Parabasalia</taxon>
        <taxon>Tritrichomonadida</taxon>
        <taxon>Tritrichomonadidae</taxon>
        <taxon>Tritrichomonas</taxon>
    </lineage>
</organism>
<proteinExistence type="predicted"/>
<keyword evidence="2" id="KW-1185">Reference proteome</keyword>
<dbReference type="VEuPathDB" id="TrichDB:TRFO_36796"/>
<dbReference type="GeneID" id="94845751"/>
<evidence type="ECO:0000313" key="1">
    <source>
        <dbReference type="EMBL" id="OHS97047.1"/>
    </source>
</evidence>
<sequence>MSKTKLISSASYQWATTALCAFLKDANISFDVVNRSLESAELYANDNNFNMYFSKLPIGYAEIGSEDIVQYRLTYESILLKLLNNETAPAIVNCLAPALRSAIIIGGHISYPDIPIIRPSQRSPIKSALTIPRAFYPIMAPYLAFINGVIEKVDHDHLININANVFETMLDILLRRPQQSGSEGLIISQLSQYTKISAQILAYFQQITRIKETPRVRSKFSFLVEGIECLRYHATNDDENKFALNALKEWVKLVNELKGKWTMTLVIPLVNESFIYYIDHSGDRNSINETFSSYSNFVFQNAINSPTVENLNLIIRIMNYVNDSDFIAMAPKIYSVIVKNIQKLTISVYFSLCTLLVDAATYHNGIGGELFTLLTNNWFVQAKDKTTQISPAFKENVVLIMNIFPSVYQMAPEESDEFFVKLINENSSEMFEFLFTSLHLTYVKTPGCLRKPVAALVPMIKDLMNQEEQDISKMELIVPLFSLFWHACPEIHSEITNLTAKMIKSQNVSILGSIATFFSDVMENSQSNQMPVKLVTSFASQFVRNFDDIAEFRILQRNFTFYQIFVKAFLKYKENNPVDQESWQQFLNPSEARLLVYSLHTRNEVRTLAEEIWELLNPESSIKLSAIKNAFNAFDKATLTKVANHPSFAQRYRLIATFFLRMNDSNNSFNQEFKNIVAQFLISMYKAEYFDQPSIQISEQVVCALVKYLSIFSKFDVFRIISLSDPSSWEFFTNELIRQKDLPLSDRLKYTWAITSHCKFVEVVNKCKPLLENLSKLFNEFICSKLPTNEDEQANEVSGAEFCSSFIRAIIGYIKQNPFKDIIFTINKIIARLNPDSITLPDISHIHACLELVQALIDSQSLNNENLIEDVLDWVCYIALKTKGSTLLQLKCHSVITSVVQMNQNNLPVIMRNCFRPNWLTTIHVASGITNAQVPSDYLSVLALGLGSRPSLICKAIAAELANKNGGKFSPLACLNPYFEEELAQHYSSSLNSKGVRMLMLQLPSLFKSSQSDPAIVQHYTILTKRLNIQNVESFDMLFKLTAVADFSDLSPIKPLIPIWDRAFTELPSGVSLEDVLQRILDFVPSLADSKKLTAACIAFYRSFLKASKPTTTFLLNKLRVITESDLVFENLHPSDNEQVITAILSYIMAMETDQQRFVINFVEKIQYILVWAIFLRFNPLYEHYQLPPLLTSVMHAAVPDSSLSLFVLPPSECVSRAIYLPFRHTTEFTFQQMQSCLETLRKFSMLTAELFLDLTANQAVAIAKYSEDFWFLFSNFFQPRHSTSFLNTFVTKAQHKELGFVGSMLPILTGVVKQEANPMNIAGFMTVLSSVVTNSCSIDFLRSINEHLQVFTETVSKSKDAKEISTNFISLLSKQGGETTIPVGILSYLEQADRITSTICSDVLLYLREITKLFAISRSPFTFVSIILYVFDSIRKIETNGKEQMICTTVLGLDAPKSYEELAETVKSKWDAMTITFMLDFLLSFIGRSNIMSSLFKTNCLSFVEKITDNWTKSELLSDKMSTQLLIAMCLIGAESSHVNEIVNKFDSFVNANGYDLPFDLMNRVGKLRHGNGDMQYLRGMPQKGAPLFLNREMIKPVEEVCKYIQDNVLT</sequence>
<reference evidence="1" key="1">
    <citation type="submission" date="2016-10" db="EMBL/GenBank/DDBJ databases">
        <authorList>
            <person name="Benchimol M."/>
            <person name="Almeida L.G."/>
            <person name="Vasconcelos A.T."/>
            <person name="Perreira-Neves A."/>
            <person name="Rosa I.A."/>
            <person name="Tasca T."/>
            <person name="Bogo M.R."/>
            <person name="de Souza W."/>
        </authorList>
    </citation>
    <scope>NUCLEOTIDE SEQUENCE [LARGE SCALE GENOMIC DNA]</scope>
    <source>
        <strain evidence="1">K</strain>
    </source>
</reference>
<dbReference type="EMBL" id="MLAK01001140">
    <property type="protein sequence ID" value="OHS97047.1"/>
    <property type="molecule type" value="Genomic_DNA"/>
</dbReference>
<accession>A0A1J4JFI4</accession>
<protein>
    <submittedName>
        <fullName evidence="1">Uncharacterized protein</fullName>
    </submittedName>
</protein>